<dbReference type="Gene3D" id="4.10.280.10">
    <property type="entry name" value="Helix-loop-helix DNA-binding domain"/>
    <property type="match status" value="1"/>
</dbReference>
<organism evidence="8 9">
    <name type="scientific">Gossypium hirsutum</name>
    <name type="common">Upland cotton</name>
    <name type="synonym">Gossypium mexicanum</name>
    <dbReference type="NCBI Taxonomy" id="3635"/>
    <lineage>
        <taxon>Eukaryota</taxon>
        <taxon>Viridiplantae</taxon>
        <taxon>Streptophyta</taxon>
        <taxon>Embryophyta</taxon>
        <taxon>Tracheophyta</taxon>
        <taxon>Spermatophyta</taxon>
        <taxon>Magnoliopsida</taxon>
        <taxon>eudicotyledons</taxon>
        <taxon>Gunneridae</taxon>
        <taxon>Pentapetalae</taxon>
        <taxon>rosids</taxon>
        <taxon>malvids</taxon>
        <taxon>Malvales</taxon>
        <taxon>Malvaceae</taxon>
        <taxon>Malvoideae</taxon>
        <taxon>Gossypium</taxon>
    </lineage>
</organism>
<dbReference type="OrthoDB" id="1885111at2759"/>
<evidence type="ECO:0000256" key="2">
    <source>
        <dbReference type="ARBA" id="ARBA00023015"/>
    </source>
</evidence>
<comment type="subcellular location">
    <subcellularLocation>
        <location evidence="1">Nucleus</location>
    </subcellularLocation>
</comment>
<keyword evidence="3" id="KW-0238">DNA-binding</keyword>
<evidence type="ECO:0000313" key="8">
    <source>
        <dbReference type="Proteomes" id="UP000818029"/>
    </source>
</evidence>
<accession>A0A1U8LRT3</accession>
<proteinExistence type="predicted"/>
<dbReference type="InterPro" id="IPR044658">
    <property type="entry name" value="bHLH92/bHLH041-like"/>
</dbReference>
<dbReference type="PANTHER" id="PTHR46665:SF6">
    <property type="entry name" value="TRANSCRIPTION FACTOR BHLH92"/>
    <property type="match status" value="1"/>
</dbReference>
<name>A0A1U8LRT3_GOSHI</name>
<sequence>MDELIKQLLQGEIFWYETKPTRTAFVPYSNTPRQVEPGRNDGGNSENMNKKMIGFLMKSWPATVETKDGEKERCFRHMMNERIRREKQKRSYSALHSMLPLGTKNDKNSIVQTATKRVQELEWLKKDLERRNYELKSNHNNKIGLKVENPTSGIDSMLETLKCLKELDSNPTIIQSNFTPQQFLAVLAFPTQGEAAKVEKALDRTLQETGRKLQGPRNGPTPFYFTNNSYFLTSLPSQYHTSLQFVHGKFRNFE</sequence>
<dbReference type="KEGG" id="ghi:107929084"/>
<reference evidence="9" key="2">
    <citation type="submission" date="2025-08" db="UniProtKB">
        <authorList>
            <consortium name="RefSeq"/>
        </authorList>
    </citation>
    <scope>IDENTIFICATION</scope>
</reference>
<dbReference type="GO" id="GO:0046983">
    <property type="term" value="F:protein dimerization activity"/>
    <property type="evidence" value="ECO:0007669"/>
    <property type="project" value="InterPro"/>
</dbReference>
<reference evidence="8" key="1">
    <citation type="journal article" date="2020" name="Nat. Genet.">
        <title>Genomic diversifications of five Gossypium allopolyploid species and their impact on cotton improvement.</title>
        <authorList>
            <person name="Chen Z.J."/>
            <person name="Sreedasyam A."/>
            <person name="Ando A."/>
            <person name="Song Q."/>
            <person name="De Santiago L.M."/>
            <person name="Hulse-Kemp A.M."/>
            <person name="Ding M."/>
            <person name="Ye W."/>
            <person name="Kirkbride R.C."/>
            <person name="Jenkins J."/>
            <person name="Plott C."/>
            <person name="Lovell J."/>
            <person name="Lin Y.M."/>
            <person name="Vaughn R."/>
            <person name="Liu B."/>
            <person name="Simpson S."/>
            <person name="Scheffler B.E."/>
            <person name="Wen L."/>
            <person name="Saski C.A."/>
            <person name="Grover C.E."/>
            <person name="Hu G."/>
            <person name="Conover J.L."/>
            <person name="Carlson J.W."/>
            <person name="Shu S."/>
            <person name="Boston L.B."/>
            <person name="Williams M."/>
            <person name="Peterson D.G."/>
            <person name="McGee K."/>
            <person name="Jones D.C."/>
            <person name="Wendel J.F."/>
            <person name="Stelly D.M."/>
            <person name="Grimwood J."/>
            <person name="Schmutz J."/>
        </authorList>
    </citation>
    <scope>NUCLEOTIDE SEQUENCE [LARGE SCALE GENOMIC DNA]</scope>
    <source>
        <strain evidence="8">cv. TM-1</strain>
    </source>
</reference>
<dbReference type="Proteomes" id="UP000818029">
    <property type="component" value="Chromosome D09"/>
</dbReference>
<dbReference type="CDD" id="cd11393">
    <property type="entry name" value="bHLH_AtbHLH_like"/>
    <property type="match status" value="1"/>
</dbReference>
<evidence type="ECO:0000256" key="1">
    <source>
        <dbReference type="ARBA" id="ARBA00004123"/>
    </source>
</evidence>
<dbReference type="RefSeq" id="XP_016715909.1">
    <property type="nucleotide sequence ID" value="XM_016860420.2"/>
</dbReference>
<dbReference type="GeneID" id="107929084"/>
<dbReference type="SMR" id="A0A1U8LRT3"/>
<keyword evidence="8" id="KW-1185">Reference proteome</keyword>
<feature type="coiled-coil region" evidence="6">
    <location>
        <begin position="111"/>
        <end position="138"/>
    </location>
</feature>
<feature type="domain" description="BHLH" evidence="7">
    <location>
        <begin position="72"/>
        <end position="121"/>
    </location>
</feature>
<dbReference type="InterPro" id="IPR045239">
    <property type="entry name" value="bHLH95_bHLH"/>
</dbReference>
<dbReference type="AlphaFoldDB" id="A0A1U8LRT3"/>
<keyword evidence="6" id="KW-0175">Coiled coil</keyword>
<keyword evidence="4" id="KW-0804">Transcription</keyword>
<dbReference type="OMA" id="QCCLALH"/>
<protein>
    <submittedName>
        <fullName evidence="9">Transcription factor bHLH92</fullName>
    </submittedName>
</protein>
<dbReference type="SUPFAM" id="SSF47459">
    <property type="entry name" value="HLH, helix-loop-helix DNA-binding domain"/>
    <property type="match status" value="1"/>
</dbReference>
<dbReference type="InterPro" id="IPR011598">
    <property type="entry name" value="bHLH_dom"/>
</dbReference>
<dbReference type="PaxDb" id="3635-A0A1U8LRT3"/>
<dbReference type="InterPro" id="IPR036638">
    <property type="entry name" value="HLH_DNA-bd_sf"/>
</dbReference>
<dbReference type="GO" id="GO:0000976">
    <property type="term" value="F:transcription cis-regulatory region binding"/>
    <property type="evidence" value="ECO:0000318"/>
    <property type="project" value="GO_Central"/>
</dbReference>
<evidence type="ECO:0000313" key="9">
    <source>
        <dbReference type="RefSeq" id="XP_016715909.1"/>
    </source>
</evidence>
<dbReference type="PROSITE" id="PS50888">
    <property type="entry name" value="BHLH"/>
    <property type="match status" value="1"/>
</dbReference>
<evidence type="ECO:0000256" key="5">
    <source>
        <dbReference type="ARBA" id="ARBA00023242"/>
    </source>
</evidence>
<dbReference type="STRING" id="3635.A0A1U8LRT3"/>
<evidence type="ECO:0000256" key="3">
    <source>
        <dbReference type="ARBA" id="ARBA00023125"/>
    </source>
</evidence>
<evidence type="ECO:0000259" key="7">
    <source>
        <dbReference type="PROSITE" id="PS50888"/>
    </source>
</evidence>
<evidence type="ECO:0000256" key="6">
    <source>
        <dbReference type="SAM" id="Coils"/>
    </source>
</evidence>
<keyword evidence="5" id="KW-0539">Nucleus</keyword>
<evidence type="ECO:0000256" key="4">
    <source>
        <dbReference type="ARBA" id="ARBA00023163"/>
    </source>
</evidence>
<dbReference type="PANTHER" id="PTHR46665">
    <property type="entry name" value="TRANSCRIPTION FACTOR BHLH041-RELATED-RELATED"/>
    <property type="match status" value="1"/>
</dbReference>
<dbReference type="SMART" id="SM00353">
    <property type="entry name" value="HLH"/>
    <property type="match status" value="1"/>
</dbReference>
<dbReference type="GO" id="GO:0005634">
    <property type="term" value="C:nucleus"/>
    <property type="evidence" value="ECO:0000318"/>
    <property type="project" value="GO_Central"/>
</dbReference>
<keyword evidence="2" id="KW-0805">Transcription regulation</keyword>
<gene>
    <name evidence="9" type="primary">LOC107929084</name>
</gene>
<dbReference type="Pfam" id="PF00010">
    <property type="entry name" value="HLH"/>
    <property type="match status" value="1"/>
</dbReference>